<feature type="compositionally biased region" description="Low complexity" evidence="7">
    <location>
        <begin position="390"/>
        <end position="414"/>
    </location>
</feature>
<evidence type="ECO:0000256" key="7">
    <source>
        <dbReference type="SAM" id="MobiDB-lite"/>
    </source>
</evidence>
<feature type="region of interest" description="Disordered" evidence="7">
    <location>
        <begin position="203"/>
        <end position="249"/>
    </location>
</feature>
<dbReference type="InParanoid" id="C5DKY3"/>
<accession>C5DKY3</accession>
<keyword evidence="2 6" id="KW-0479">Metal-binding</keyword>
<feature type="compositionally biased region" description="Polar residues" evidence="7">
    <location>
        <begin position="431"/>
        <end position="443"/>
    </location>
</feature>
<feature type="compositionally biased region" description="Polar residues" evidence="7">
    <location>
        <begin position="320"/>
        <end position="337"/>
    </location>
</feature>
<proteinExistence type="predicted"/>
<dbReference type="PROSITE" id="PS50103">
    <property type="entry name" value="ZF_C3H1"/>
    <property type="match status" value="1"/>
</dbReference>
<evidence type="ECO:0000313" key="10">
    <source>
        <dbReference type="Proteomes" id="UP000002036"/>
    </source>
</evidence>
<dbReference type="KEGG" id="lth:KLTH0F08470g"/>
<dbReference type="HOGENOM" id="CLU_456507_0_0_1"/>
<dbReference type="Pfam" id="PF00642">
    <property type="entry name" value="zf-CCCH"/>
    <property type="match status" value="1"/>
</dbReference>
<dbReference type="RefSeq" id="XP_002554571.1">
    <property type="nucleotide sequence ID" value="XM_002554525.1"/>
</dbReference>
<comment type="subcellular location">
    <subcellularLocation>
        <location evidence="1">Nucleus</location>
    </subcellularLocation>
</comment>
<evidence type="ECO:0000256" key="4">
    <source>
        <dbReference type="ARBA" id="ARBA00022833"/>
    </source>
</evidence>
<dbReference type="Proteomes" id="UP000002036">
    <property type="component" value="Chromosome F"/>
</dbReference>
<evidence type="ECO:0000259" key="8">
    <source>
        <dbReference type="PROSITE" id="PS50103"/>
    </source>
</evidence>
<dbReference type="OrthoDB" id="20729at2759"/>
<dbReference type="SUPFAM" id="SSF90229">
    <property type="entry name" value="CCCH zinc finger"/>
    <property type="match status" value="1"/>
</dbReference>
<keyword evidence="4 6" id="KW-0862">Zinc</keyword>
<feature type="compositionally biased region" description="Polar residues" evidence="7">
    <location>
        <begin position="474"/>
        <end position="489"/>
    </location>
</feature>
<dbReference type="GO" id="GO:0008270">
    <property type="term" value="F:zinc ion binding"/>
    <property type="evidence" value="ECO:0007669"/>
    <property type="project" value="UniProtKB-KW"/>
</dbReference>
<dbReference type="SMART" id="SM00356">
    <property type="entry name" value="ZnF_C3H1"/>
    <property type="match status" value="1"/>
</dbReference>
<dbReference type="InterPro" id="IPR000571">
    <property type="entry name" value="Znf_CCCH"/>
</dbReference>
<feature type="domain" description="C3H1-type" evidence="8">
    <location>
        <begin position="5"/>
        <end position="32"/>
    </location>
</feature>
<feature type="region of interest" description="Disordered" evidence="7">
    <location>
        <begin position="353"/>
        <end position="497"/>
    </location>
</feature>
<dbReference type="Gene3D" id="4.10.1000.10">
    <property type="entry name" value="Zinc finger, CCCH-type"/>
    <property type="match status" value="1"/>
</dbReference>
<dbReference type="InterPro" id="IPR051767">
    <property type="entry name" value="Nucleoporin_NUP42"/>
</dbReference>
<protein>
    <submittedName>
        <fullName evidence="9">KLTH0F08470p</fullName>
    </submittedName>
</protein>
<evidence type="ECO:0000313" key="9">
    <source>
        <dbReference type="EMBL" id="CAR24134.1"/>
    </source>
</evidence>
<gene>
    <name evidence="9" type="ordered locus">KLTH0F08470g</name>
</gene>
<dbReference type="PANTHER" id="PTHR46527:SF1">
    <property type="entry name" value="NUCLEOPORIN NUP42"/>
    <property type="match status" value="1"/>
</dbReference>
<feature type="compositionally biased region" description="Low complexity" evidence="7">
    <location>
        <begin position="459"/>
        <end position="473"/>
    </location>
</feature>
<keyword evidence="5" id="KW-0539">Nucleus</keyword>
<dbReference type="GeneID" id="8292777"/>
<dbReference type="GO" id="GO:0005634">
    <property type="term" value="C:nucleus"/>
    <property type="evidence" value="ECO:0007669"/>
    <property type="project" value="UniProtKB-SubCell"/>
</dbReference>
<evidence type="ECO:0000256" key="5">
    <source>
        <dbReference type="ARBA" id="ARBA00023242"/>
    </source>
</evidence>
<reference evidence="9 10" key="1">
    <citation type="journal article" date="2009" name="Genome Res.">
        <title>Comparative genomics of protoploid Saccharomycetaceae.</title>
        <authorList>
            <consortium name="The Genolevures Consortium"/>
            <person name="Souciet J.-L."/>
            <person name="Dujon B."/>
            <person name="Gaillardin C."/>
            <person name="Johnston M."/>
            <person name="Baret P.V."/>
            <person name="Cliften P."/>
            <person name="Sherman D.J."/>
            <person name="Weissenbach J."/>
            <person name="Westhof E."/>
            <person name="Wincker P."/>
            <person name="Jubin C."/>
            <person name="Poulain J."/>
            <person name="Barbe V."/>
            <person name="Segurens B."/>
            <person name="Artiguenave F."/>
            <person name="Anthouard V."/>
            <person name="Vacherie B."/>
            <person name="Val M.-E."/>
            <person name="Fulton R.S."/>
            <person name="Minx P."/>
            <person name="Wilson R."/>
            <person name="Durrens P."/>
            <person name="Jean G."/>
            <person name="Marck C."/>
            <person name="Martin T."/>
            <person name="Nikolski M."/>
            <person name="Rolland T."/>
            <person name="Seret M.-L."/>
            <person name="Casaregola S."/>
            <person name="Despons L."/>
            <person name="Fairhead C."/>
            <person name="Fischer G."/>
            <person name="Lafontaine I."/>
            <person name="Leh V."/>
            <person name="Lemaire M."/>
            <person name="de Montigny J."/>
            <person name="Neuveglise C."/>
            <person name="Thierry A."/>
            <person name="Blanc-Lenfle I."/>
            <person name="Bleykasten C."/>
            <person name="Diffels J."/>
            <person name="Fritsch E."/>
            <person name="Frangeul L."/>
            <person name="Goeffon A."/>
            <person name="Jauniaux N."/>
            <person name="Kachouri-Lafond R."/>
            <person name="Payen C."/>
            <person name="Potier S."/>
            <person name="Pribylova L."/>
            <person name="Ozanne C."/>
            <person name="Richard G.-F."/>
            <person name="Sacerdot C."/>
            <person name="Straub M.-L."/>
            <person name="Talla E."/>
        </authorList>
    </citation>
    <scope>NUCLEOTIDE SEQUENCE [LARGE SCALE GENOMIC DNA]</scope>
    <source>
        <strain evidence="10">ATCC 56472 / CBS 6340 / NRRL Y-8284</strain>
    </source>
</reference>
<keyword evidence="3 6" id="KW-0863">Zinc-finger</keyword>
<sequence>MSFEGRNKIPCKYFQQGRCKKGNSCNFAHVYTGGNNYSGTSSPQPGLEERYRSFVSATSLNKLSKEIEDDFKGASELIMKPLSSSYSLGSPCAVNLIQGRDLSPEESRFLCYEARLQNNLAAYETQIKARGDDMQKCLDLVSKDPRKAARYLQLATQKVKETGSSQMKGFIEHPLDLTGQSYTQGTSKLFGAPSASFGASASTSNPFGSAAAKPSPFGQPAFGQQSPQESNAFGMAASGSSVSGPSTAGAFGQPKFGTSAFGSGNSASPFGSTASGGGGSSAFGAPSFGSPGGFSSAFGKPSFGSNTATQPSSLAAINASSTSNTMGSQTPSTQFGSGVSAFGKPAFGSNANVSPFASIQGAQGNKSPFGSTTGTTSQPAATNGAFGAPAFSNQSSTTSASSSNSFRSTAQNSSIAKPFNSATPFGAPSPFGSSQAFGTNSPAFGSAGFQPPQSNAGFGAPQGATAANQNQGAFPSQNSGPNNNISTFVQGLPTGKELRESDLPAEIIEYFKSDHFALGKVPDNPPPVTLVS</sequence>
<name>C5DKY3_LACTC</name>
<feature type="compositionally biased region" description="Polar residues" evidence="7">
    <location>
        <begin position="222"/>
        <end position="231"/>
    </location>
</feature>
<keyword evidence="10" id="KW-1185">Reference proteome</keyword>
<feature type="zinc finger region" description="C3H1-type" evidence="6">
    <location>
        <begin position="5"/>
        <end position="32"/>
    </location>
</feature>
<feature type="compositionally biased region" description="Polar residues" evidence="7">
    <location>
        <begin position="353"/>
        <end position="381"/>
    </location>
</feature>
<evidence type="ECO:0000256" key="6">
    <source>
        <dbReference type="PROSITE-ProRule" id="PRU00723"/>
    </source>
</evidence>
<dbReference type="AlphaFoldDB" id="C5DKY3"/>
<dbReference type="InterPro" id="IPR036855">
    <property type="entry name" value="Znf_CCCH_sf"/>
</dbReference>
<dbReference type="EMBL" id="CU928170">
    <property type="protein sequence ID" value="CAR24134.1"/>
    <property type="molecule type" value="Genomic_DNA"/>
</dbReference>
<evidence type="ECO:0000256" key="2">
    <source>
        <dbReference type="ARBA" id="ARBA00022723"/>
    </source>
</evidence>
<organism evidence="9 10">
    <name type="scientific">Lachancea thermotolerans (strain ATCC 56472 / CBS 6340 / NRRL Y-8284)</name>
    <name type="common">Yeast</name>
    <name type="synonym">Kluyveromyces thermotolerans</name>
    <dbReference type="NCBI Taxonomy" id="559295"/>
    <lineage>
        <taxon>Eukaryota</taxon>
        <taxon>Fungi</taxon>
        <taxon>Dikarya</taxon>
        <taxon>Ascomycota</taxon>
        <taxon>Saccharomycotina</taxon>
        <taxon>Saccharomycetes</taxon>
        <taxon>Saccharomycetales</taxon>
        <taxon>Saccharomycetaceae</taxon>
        <taxon>Lachancea</taxon>
    </lineage>
</organism>
<dbReference type="OMA" id="PNRHDIC"/>
<evidence type="ECO:0000256" key="1">
    <source>
        <dbReference type="ARBA" id="ARBA00004123"/>
    </source>
</evidence>
<dbReference type="STRING" id="559295.C5DKY3"/>
<dbReference type="eggNOG" id="KOG0845">
    <property type="taxonomic scope" value="Eukaryota"/>
</dbReference>
<evidence type="ECO:0000256" key="3">
    <source>
        <dbReference type="ARBA" id="ARBA00022771"/>
    </source>
</evidence>
<dbReference type="PANTHER" id="PTHR46527">
    <property type="entry name" value="NUCLEOPORIN-LIKE PROTEIN 2"/>
    <property type="match status" value="1"/>
</dbReference>
<feature type="region of interest" description="Disordered" evidence="7">
    <location>
        <begin position="320"/>
        <end position="341"/>
    </location>
</feature>